<protein>
    <submittedName>
        <fullName evidence="1">Uncharacterized protein</fullName>
    </submittedName>
</protein>
<organism evidence="1 2">
    <name type="scientific">Calycomorphotria hydatis</name>
    <dbReference type="NCBI Taxonomy" id="2528027"/>
    <lineage>
        <taxon>Bacteria</taxon>
        <taxon>Pseudomonadati</taxon>
        <taxon>Planctomycetota</taxon>
        <taxon>Planctomycetia</taxon>
        <taxon>Planctomycetales</taxon>
        <taxon>Planctomycetaceae</taxon>
        <taxon>Calycomorphotria</taxon>
    </lineage>
</organism>
<evidence type="ECO:0000313" key="1">
    <source>
        <dbReference type="EMBL" id="QDT64741.1"/>
    </source>
</evidence>
<dbReference type="Proteomes" id="UP000319976">
    <property type="component" value="Chromosome"/>
</dbReference>
<dbReference type="AlphaFoldDB" id="A0A517T8N1"/>
<evidence type="ECO:0000313" key="2">
    <source>
        <dbReference type="Proteomes" id="UP000319976"/>
    </source>
</evidence>
<accession>A0A517T8N1</accession>
<dbReference type="EMBL" id="CP036316">
    <property type="protein sequence ID" value="QDT64741.1"/>
    <property type="molecule type" value="Genomic_DNA"/>
</dbReference>
<name>A0A517T8N1_9PLAN</name>
<keyword evidence="2" id="KW-1185">Reference proteome</keyword>
<sequence>MLDFDKLKSDWASVIGEGSFDGLVVYKPLMHRLPTSECFTSFDDDHAWIPYTGSEVV</sequence>
<reference evidence="1 2" key="1">
    <citation type="submission" date="2019-02" db="EMBL/GenBank/DDBJ databases">
        <title>Deep-cultivation of Planctomycetes and their phenomic and genomic characterization uncovers novel biology.</title>
        <authorList>
            <person name="Wiegand S."/>
            <person name="Jogler M."/>
            <person name="Boedeker C."/>
            <person name="Pinto D."/>
            <person name="Vollmers J."/>
            <person name="Rivas-Marin E."/>
            <person name="Kohn T."/>
            <person name="Peeters S.H."/>
            <person name="Heuer A."/>
            <person name="Rast P."/>
            <person name="Oberbeckmann S."/>
            <person name="Bunk B."/>
            <person name="Jeske O."/>
            <person name="Meyerdierks A."/>
            <person name="Storesund J.E."/>
            <person name="Kallscheuer N."/>
            <person name="Luecker S."/>
            <person name="Lage O.M."/>
            <person name="Pohl T."/>
            <person name="Merkel B.J."/>
            <person name="Hornburger P."/>
            <person name="Mueller R.-W."/>
            <person name="Bruemmer F."/>
            <person name="Labrenz M."/>
            <person name="Spormann A.M."/>
            <person name="Op den Camp H."/>
            <person name="Overmann J."/>
            <person name="Amann R."/>
            <person name="Jetten M.S.M."/>
            <person name="Mascher T."/>
            <person name="Medema M.H."/>
            <person name="Devos D.P."/>
            <person name="Kaster A.-K."/>
            <person name="Ovreas L."/>
            <person name="Rohde M."/>
            <person name="Galperin M.Y."/>
            <person name="Jogler C."/>
        </authorList>
    </citation>
    <scope>NUCLEOTIDE SEQUENCE [LARGE SCALE GENOMIC DNA]</scope>
    <source>
        <strain evidence="1 2">V22</strain>
    </source>
</reference>
<dbReference type="KEGG" id="chya:V22_19820"/>
<gene>
    <name evidence="1" type="ORF">V22_19820</name>
</gene>
<proteinExistence type="predicted"/>